<dbReference type="AlphaFoldDB" id="S7RC99"/>
<dbReference type="GeneID" id="19303014"/>
<evidence type="ECO:0000313" key="3">
    <source>
        <dbReference type="Proteomes" id="UP000030669"/>
    </source>
</evidence>
<evidence type="ECO:0000256" key="1">
    <source>
        <dbReference type="SAM" id="MobiDB-lite"/>
    </source>
</evidence>
<protein>
    <submittedName>
        <fullName evidence="2">Uncharacterized protein</fullName>
    </submittedName>
</protein>
<dbReference type="EMBL" id="KB469421">
    <property type="protein sequence ID" value="EPQ49994.1"/>
    <property type="molecule type" value="Genomic_DNA"/>
</dbReference>
<dbReference type="RefSeq" id="XP_007871551.1">
    <property type="nucleotide sequence ID" value="XM_007873360.1"/>
</dbReference>
<dbReference type="Proteomes" id="UP000030669">
    <property type="component" value="Unassembled WGS sequence"/>
</dbReference>
<dbReference type="HOGENOM" id="CLU_1678089_0_0_1"/>
<evidence type="ECO:0000313" key="2">
    <source>
        <dbReference type="EMBL" id="EPQ49994.1"/>
    </source>
</evidence>
<dbReference type="KEGG" id="gtr:GLOTRDRAFT_134365"/>
<gene>
    <name evidence="2" type="ORF">GLOTRDRAFT_134365</name>
</gene>
<accession>S7RC99</accession>
<name>S7RC99_GLOTA</name>
<reference evidence="2 3" key="1">
    <citation type="journal article" date="2012" name="Science">
        <title>The Paleozoic origin of enzymatic lignin decomposition reconstructed from 31 fungal genomes.</title>
        <authorList>
            <person name="Floudas D."/>
            <person name="Binder M."/>
            <person name="Riley R."/>
            <person name="Barry K."/>
            <person name="Blanchette R.A."/>
            <person name="Henrissat B."/>
            <person name="Martinez A.T."/>
            <person name="Otillar R."/>
            <person name="Spatafora J.W."/>
            <person name="Yadav J.S."/>
            <person name="Aerts A."/>
            <person name="Benoit I."/>
            <person name="Boyd A."/>
            <person name="Carlson A."/>
            <person name="Copeland A."/>
            <person name="Coutinho P.M."/>
            <person name="de Vries R.P."/>
            <person name="Ferreira P."/>
            <person name="Findley K."/>
            <person name="Foster B."/>
            <person name="Gaskell J."/>
            <person name="Glotzer D."/>
            <person name="Gorecki P."/>
            <person name="Heitman J."/>
            <person name="Hesse C."/>
            <person name="Hori C."/>
            <person name="Igarashi K."/>
            <person name="Jurgens J.A."/>
            <person name="Kallen N."/>
            <person name="Kersten P."/>
            <person name="Kohler A."/>
            <person name="Kuees U."/>
            <person name="Kumar T.K.A."/>
            <person name="Kuo A."/>
            <person name="LaButti K."/>
            <person name="Larrondo L.F."/>
            <person name="Lindquist E."/>
            <person name="Ling A."/>
            <person name="Lombard V."/>
            <person name="Lucas S."/>
            <person name="Lundell T."/>
            <person name="Martin R."/>
            <person name="McLaughlin D.J."/>
            <person name="Morgenstern I."/>
            <person name="Morin E."/>
            <person name="Murat C."/>
            <person name="Nagy L.G."/>
            <person name="Nolan M."/>
            <person name="Ohm R.A."/>
            <person name="Patyshakuliyeva A."/>
            <person name="Rokas A."/>
            <person name="Ruiz-Duenas F.J."/>
            <person name="Sabat G."/>
            <person name="Salamov A."/>
            <person name="Samejima M."/>
            <person name="Schmutz J."/>
            <person name="Slot J.C."/>
            <person name="St John F."/>
            <person name="Stenlid J."/>
            <person name="Sun H."/>
            <person name="Sun S."/>
            <person name="Syed K."/>
            <person name="Tsang A."/>
            <person name="Wiebenga A."/>
            <person name="Young D."/>
            <person name="Pisabarro A."/>
            <person name="Eastwood D.C."/>
            <person name="Martin F."/>
            <person name="Cullen D."/>
            <person name="Grigoriev I.V."/>
            <person name="Hibbett D.S."/>
        </authorList>
    </citation>
    <scope>NUCLEOTIDE SEQUENCE [LARGE SCALE GENOMIC DNA]</scope>
    <source>
        <strain evidence="2 3">ATCC 11539</strain>
    </source>
</reference>
<proteinExistence type="predicted"/>
<feature type="compositionally biased region" description="Polar residues" evidence="1">
    <location>
        <begin position="146"/>
        <end position="157"/>
    </location>
</feature>
<feature type="region of interest" description="Disordered" evidence="1">
    <location>
        <begin position="130"/>
        <end position="157"/>
    </location>
</feature>
<sequence length="157" mass="18003">MTVLLAAGFLIEQEQAHEWVRRHGFEPESEQAYPLIELHDVANSMGLKNEVCVFGLPHEFKDYGKPTYLVSVQWRKVTAPERKPEYGDRNVYRMFNRTSDRVISLREALENEGLRDLPYMHVLDPDGYHSTEIREIPKPSEAVASTGASDRNTQTNA</sequence>
<organism evidence="2 3">
    <name type="scientific">Gloeophyllum trabeum (strain ATCC 11539 / FP-39264 / Madison 617)</name>
    <name type="common">Brown rot fungus</name>
    <dbReference type="NCBI Taxonomy" id="670483"/>
    <lineage>
        <taxon>Eukaryota</taxon>
        <taxon>Fungi</taxon>
        <taxon>Dikarya</taxon>
        <taxon>Basidiomycota</taxon>
        <taxon>Agaricomycotina</taxon>
        <taxon>Agaricomycetes</taxon>
        <taxon>Gloeophyllales</taxon>
        <taxon>Gloeophyllaceae</taxon>
        <taxon>Gloeophyllum</taxon>
    </lineage>
</organism>
<keyword evidence="3" id="KW-1185">Reference proteome</keyword>